<accession>A0ABW6WYA8</accession>
<dbReference type="Gene3D" id="3.40.50.200">
    <property type="entry name" value="Peptidase S8/S53 domain"/>
    <property type="match status" value="1"/>
</dbReference>
<keyword evidence="2 5" id="KW-0645">Protease</keyword>
<dbReference type="RefSeq" id="WP_051115365.1">
    <property type="nucleotide sequence ID" value="NZ_JBIAZU010000010.1"/>
</dbReference>
<keyword evidence="9" id="KW-1185">Reference proteome</keyword>
<dbReference type="InterPro" id="IPR000209">
    <property type="entry name" value="Peptidase_S8/S53_dom"/>
</dbReference>
<dbReference type="PRINTS" id="PR00723">
    <property type="entry name" value="SUBTILISIN"/>
</dbReference>
<evidence type="ECO:0000313" key="9">
    <source>
        <dbReference type="Proteomes" id="UP001602245"/>
    </source>
</evidence>
<dbReference type="PROSITE" id="PS51892">
    <property type="entry name" value="SUBTILASE"/>
    <property type="match status" value="1"/>
</dbReference>
<evidence type="ECO:0000256" key="6">
    <source>
        <dbReference type="SAM" id="Phobius"/>
    </source>
</evidence>
<evidence type="ECO:0000313" key="8">
    <source>
        <dbReference type="EMBL" id="MFF5297196.1"/>
    </source>
</evidence>
<protein>
    <submittedName>
        <fullName evidence="8">S8 family serine peptidase</fullName>
    </submittedName>
</protein>
<comment type="caution">
    <text evidence="8">The sequence shown here is derived from an EMBL/GenBank/DDBJ whole genome shotgun (WGS) entry which is preliminary data.</text>
</comment>
<keyword evidence="6" id="KW-0812">Transmembrane</keyword>
<sequence>MIRRPDEAATAAIRVALGRGAAILAVAILVAGVAGPAGAAPPAGGYWVGQLRLPAAWALSQGAGVTVGVLDTGVNGGLPALAGAVLPGRSFPDLGNGVQDARGHGTAVALLIAGRPGSGGVAPRATILPAIAAAGGASADEAIRWLVDRHVGVINLSAGRPGTGGDRATTELDGALAYAAAHDVVVVAAAGNSSQDRGVVSPANRPAVIAVSAVDSTGAFRPDVSVSGPEVALAAPGVGMTAVARARVAGQPLSADGTSWSAAVVSGVVALVRARHPGLNAVQVARLIQATARPAGPPGRDPEYGFGVVDPVAALSAPPPSSPAAASAPAPAPRAAVLTAVSVGAALLLVPVYSLVRRRRSHRT</sequence>
<evidence type="ECO:0000259" key="7">
    <source>
        <dbReference type="Pfam" id="PF00082"/>
    </source>
</evidence>
<feature type="active site" description="Charge relay system" evidence="5">
    <location>
        <position position="71"/>
    </location>
</feature>
<evidence type="ECO:0000256" key="5">
    <source>
        <dbReference type="PROSITE-ProRule" id="PRU01240"/>
    </source>
</evidence>
<keyword evidence="6" id="KW-0472">Membrane</keyword>
<reference evidence="8 9" key="1">
    <citation type="submission" date="2024-10" db="EMBL/GenBank/DDBJ databases">
        <title>The Natural Products Discovery Center: Release of the First 8490 Sequenced Strains for Exploring Actinobacteria Biosynthetic Diversity.</title>
        <authorList>
            <person name="Kalkreuter E."/>
            <person name="Kautsar S.A."/>
            <person name="Yang D."/>
            <person name="Bader C.D."/>
            <person name="Teijaro C.N."/>
            <person name="Fluegel L."/>
            <person name="Davis C.M."/>
            <person name="Simpson J.R."/>
            <person name="Lauterbach L."/>
            <person name="Steele A.D."/>
            <person name="Gui C."/>
            <person name="Meng S."/>
            <person name="Li G."/>
            <person name="Viehrig K."/>
            <person name="Ye F."/>
            <person name="Su P."/>
            <person name="Kiefer A.F."/>
            <person name="Nichols A."/>
            <person name="Cepeda A.J."/>
            <person name="Yan W."/>
            <person name="Fan B."/>
            <person name="Jiang Y."/>
            <person name="Adhikari A."/>
            <person name="Zheng C.-J."/>
            <person name="Schuster L."/>
            <person name="Cowan T.M."/>
            <person name="Smanski M.J."/>
            <person name="Chevrette M.G."/>
            <person name="De Carvalho L.P.S."/>
            <person name="Shen B."/>
        </authorList>
    </citation>
    <scope>NUCLEOTIDE SEQUENCE [LARGE SCALE GENOMIC DNA]</scope>
    <source>
        <strain evidence="8 9">NPDC000087</strain>
    </source>
</reference>
<dbReference type="InterPro" id="IPR015500">
    <property type="entry name" value="Peptidase_S8_subtilisin-rel"/>
</dbReference>
<keyword evidence="4 5" id="KW-0720">Serine protease</keyword>
<feature type="transmembrane region" description="Helical" evidence="6">
    <location>
        <begin position="335"/>
        <end position="356"/>
    </location>
</feature>
<keyword evidence="3 5" id="KW-0378">Hydrolase</keyword>
<dbReference type="PANTHER" id="PTHR43806:SF11">
    <property type="entry name" value="CEREVISIN-RELATED"/>
    <property type="match status" value="1"/>
</dbReference>
<gene>
    <name evidence="8" type="ORF">ACFY35_47850</name>
</gene>
<dbReference type="Pfam" id="PF00082">
    <property type="entry name" value="Peptidase_S8"/>
    <property type="match status" value="1"/>
</dbReference>
<keyword evidence="6" id="KW-1133">Transmembrane helix</keyword>
<dbReference type="SUPFAM" id="SSF52743">
    <property type="entry name" value="Subtilisin-like"/>
    <property type="match status" value="1"/>
</dbReference>
<proteinExistence type="inferred from homology"/>
<feature type="active site" description="Charge relay system" evidence="5">
    <location>
        <position position="259"/>
    </location>
</feature>
<feature type="active site" description="Charge relay system" evidence="5">
    <location>
        <position position="104"/>
    </location>
</feature>
<dbReference type="InterPro" id="IPR036852">
    <property type="entry name" value="Peptidase_S8/S53_dom_sf"/>
</dbReference>
<evidence type="ECO:0000256" key="1">
    <source>
        <dbReference type="ARBA" id="ARBA00011073"/>
    </source>
</evidence>
<name>A0ABW6WYA8_9ACTN</name>
<evidence type="ECO:0000256" key="3">
    <source>
        <dbReference type="ARBA" id="ARBA00022801"/>
    </source>
</evidence>
<organism evidence="8 9">
    <name type="scientific">Paractinoplanes globisporus</name>
    <dbReference type="NCBI Taxonomy" id="113565"/>
    <lineage>
        <taxon>Bacteria</taxon>
        <taxon>Bacillati</taxon>
        <taxon>Actinomycetota</taxon>
        <taxon>Actinomycetes</taxon>
        <taxon>Micromonosporales</taxon>
        <taxon>Micromonosporaceae</taxon>
        <taxon>Paractinoplanes</taxon>
    </lineage>
</organism>
<dbReference type="Proteomes" id="UP001602245">
    <property type="component" value="Unassembled WGS sequence"/>
</dbReference>
<evidence type="ECO:0000256" key="2">
    <source>
        <dbReference type="ARBA" id="ARBA00022670"/>
    </source>
</evidence>
<comment type="similarity">
    <text evidence="1 5">Belongs to the peptidase S8 family.</text>
</comment>
<dbReference type="InterPro" id="IPR050131">
    <property type="entry name" value="Peptidase_S8_subtilisin-like"/>
</dbReference>
<dbReference type="EMBL" id="JBIAZU010000010">
    <property type="protein sequence ID" value="MFF5297196.1"/>
    <property type="molecule type" value="Genomic_DNA"/>
</dbReference>
<feature type="domain" description="Peptidase S8/S53" evidence="7">
    <location>
        <begin position="62"/>
        <end position="307"/>
    </location>
</feature>
<evidence type="ECO:0000256" key="4">
    <source>
        <dbReference type="ARBA" id="ARBA00022825"/>
    </source>
</evidence>
<dbReference type="PANTHER" id="PTHR43806">
    <property type="entry name" value="PEPTIDASE S8"/>
    <property type="match status" value="1"/>
</dbReference>